<evidence type="ECO:0000313" key="3">
    <source>
        <dbReference type="Proteomes" id="UP000186268"/>
    </source>
</evidence>
<dbReference type="AlphaFoldDB" id="A0A1Q5TF04"/>
<organism evidence="2 3">
    <name type="scientific">Xenorhabdus eapokensis</name>
    <dbReference type="NCBI Taxonomy" id="1873482"/>
    <lineage>
        <taxon>Bacteria</taxon>
        <taxon>Pseudomonadati</taxon>
        <taxon>Pseudomonadota</taxon>
        <taxon>Gammaproteobacteria</taxon>
        <taxon>Enterobacterales</taxon>
        <taxon>Morganellaceae</taxon>
        <taxon>Xenorhabdus</taxon>
    </lineage>
</organism>
<keyword evidence="3" id="KW-1185">Reference proteome</keyword>
<dbReference type="Proteomes" id="UP000186268">
    <property type="component" value="Unassembled WGS sequence"/>
</dbReference>
<dbReference type="InterPro" id="IPR010665">
    <property type="entry name" value="DUF1240"/>
</dbReference>
<comment type="caution">
    <text evidence="2">The sequence shown here is derived from an EMBL/GenBank/DDBJ whole genome shotgun (WGS) entry which is preliminary data.</text>
</comment>
<keyword evidence="1" id="KW-0472">Membrane</keyword>
<feature type="transmembrane region" description="Helical" evidence="1">
    <location>
        <begin position="12"/>
        <end position="32"/>
    </location>
</feature>
<name>A0A1Q5TF04_9GAMM</name>
<dbReference type="Pfam" id="PF06836">
    <property type="entry name" value="DUF1240"/>
    <property type="match status" value="1"/>
</dbReference>
<protein>
    <submittedName>
        <fullName evidence="2">Membrane protein</fullName>
    </submittedName>
</protein>
<proteinExistence type="predicted"/>
<evidence type="ECO:0000313" key="2">
    <source>
        <dbReference type="EMBL" id="OKO98800.1"/>
    </source>
</evidence>
<accession>A0A1Q5TF04</accession>
<reference evidence="2 3" key="1">
    <citation type="submission" date="2016-09" db="EMBL/GenBank/DDBJ databases">
        <title>Xenorhabdus thuongxuanensis sp. nov. and Xenorhabdus eapokensis sp. nov., isolated from Steinernema species.</title>
        <authorList>
            <person name="Kaempfer P."/>
            <person name="Tobias N.J."/>
            <person name="Phan Ke L."/>
            <person name="Bode H.B."/>
            <person name="Glaeser S.P."/>
        </authorList>
    </citation>
    <scope>NUCLEOTIDE SEQUENCE [LARGE SCALE GENOMIC DNA]</scope>
    <source>
        <strain evidence="2 3">DL20</strain>
    </source>
</reference>
<sequence>MVNKNDPSKVKIFIAALIFMGASIIGAIASIIDYQRLLTRSDIVTFSAKSSFFIWCSPLCVYISILLFKSILRNHKVNLSNKNKVTLSNRIGGLLTFIGMVGFVFTFLFSFYVDFKLKSENYFLCAKSSWIETNKYVKNISLCK</sequence>
<dbReference type="RefSeq" id="WP_339373765.1">
    <property type="nucleotide sequence ID" value="NZ_CAWNAG010000181.1"/>
</dbReference>
<dbReference type="EMBL" id="MKGQ01000070">
    <property type="protein sequence ID" value="OKO98800.1"/>
    <property type="molecule type" value="Genomic_DNA"/>
</dbReference>
<feature type="transmembrane region" description="Helical" evidence="1">
    <location>
        <begin position="52"/>
        <end position="72"/>
    </location>
</feature>
<keyword evidence="1" id="KW-1133">Transmembrane helix</keyword>
<keyword evidence="1" id="KW-0812">Transmembrane</keyword>
<feature type="transmembrane region" description="Helical" evidence="1">
    <location>
        <begin position="93"/>
        <end position="113"/>
    </location>
</feature>
<evidence type="ECO:0000256" key="1">
    <source>
        <dbReference type="SAM" id="Phobius"/>
    </source>
</evidence>
<gene>
    <name evidence="2" type="ORF">Xedl_03788</name>
</gene>